<reference evidence="2" key="1">
    <citation type="journal article" date="2020" name="Nat. Genet.">
        <title>Genomic diversifications of five Gossypium allopolyploid species and their impact on cotton improvement.</title>
        <authorList>
            <person name="Chen Z.J."/>
            <person name="Sreedasyam A."/>
            <person name="Ando A."/>
            <person name="Song Q."/>
            <person name="De Santiago L.M."/>
            <person name="Hulse-Kemp A.M."/>
            <person name="Ding M."/>
            <person name="Ye W."/>
            <person name="Kirkbride R.C."/>
            <person name="Jenkins J."/>
            <person name="Plott C."/>
            <person name="Lovell J."/>
            <person name="Lin Y.M."/>
            <person name="Vaughn R."/>
            <person name="Liu B."/>
            <person name="Simpson S."/>
            <person name="Scheffler B.E."/>
            <person name="Wen L."/>
            <person name="Saski C.A."/>
            <person name="Grover C.E."/>
            <person name="Hu G."/>
            <person name="Conover J.L."/>
            <person name="Carlson J.W."/>
            <person name="Shu S."/>
            <person name="Boston L.B."/>
            <person name="Williams M."/>
            <person name="Peterson D.G."/>
            <person name="McGee K."/>
            <person name="Jones D.C."/>
            <person name="Wendel J.F."/>
            <person name="Stelly D.M."/>
            <person name="Grimwood J."/>
            <person name="Schmutz J."/>
        </authorList>
    </citation>
    <scope>NUCLEOTIDE SEQUENCE [LARGE SCALE GENOMIC DNA]</scope>
    <source>
        <strain evidence="2">cv. TM-1</strain>
    </source>
</reference>
<evidence type="ECO:0000259" key="1">
    <source>
        <dbReference type="Pfam" id="PF19259"/>
    </source>
</evidence>
<sequence>MIVEGVTTRMQKELGMLQGELSQMQVKFSQLDARIDARFKDFQEGIKSEVHSEVRSELRSELYYLFEQYFGQSPPIAVTGSMTGKGKGVLGSPPGFSAKEHLVVSPIPDLDHSNMSSWGGMVEVEHSSFRVDCLYFDGDNFRGWWSKLEQYFEAEGIGEHAKVRVVMLHLEGNALDWHNFFVRRHDGLYLLTWEIHARGLRERFGSDSFLDPMAELVTLKQHDSVDQFHDGFLSLLNQLNLPETYALSIFFSNLKLEIGQYLWLFKPQTLVEGYNLTRQVENIVSGPVKKEFTVSSGVSSARPLFPVPKVQRGEGSLVSAGESVSGKSGQKIHSKSLSQVELEDRRKKCLYFWCGSKYSPSHKCLKSQMYQLIVEPLWEYSVDTMSPSHKEFQDCPEQLDLTNEALEIPTPVLSLHALQGLQGHNTMIFPVVIDHTKVVVLVGLVVHKIS</sequence>
<dbReference type="Pfam" id="PF19259">
    <property type="entry name" value="Ty3_capsid"/>
    <property type="match status" value="1"/>
</dbReference>
<reference evidence="3 4" key="2">
    <citation type="submission" date="2025-05" db="UniProtKB">
        <authorList>
            <consortium name="RefSeq"/>
        </authorList>
    </citation>
    <scope>IDENTIFICATION</scope>
</reference>
<organism evidence="2 4">
    <name type="scientific">Gossypium hirsutum</name>
    <name type="common">Upland cotton</name>
    <name type="synonym">Gossypium mexicanum</name>
    <dbReference type="NCBI Taxonomy" id="3635"/>
    <lineage>
        <taxon>Eukaryota</taxon>
        <taxon>Viridiplantae</taxon>
        <taxon>Streptophyta</taxon>
        <taxon>Embryophyta</taxon>
        <taxon>Tracheophyta</taxon>
        <taxon>Spermatophyta</taxon>
        <taxon>Magnoliopsida</taxon>
        <taxon>eudicotyledons</taxon>
        <taxon>Gunneridae</taxon>
        <taxon>Pentapetalae</taxon>
        <taxon>rosids</taxon>
        <taxon>malvids</taxon>
        <taxon>Malvales</taxon>
        <taxon>Malvaceae</taxon>
        <taxon>Malvoideae</taxon>
        <taxon>Gossypium</taxon>
    </lineage>
</organism>
<name>A0ABM3AEK9_GOSHI</name>
<dbReference type="RefSeq" id="XP_040952664.1">
    <property type="nucleotide sequence ID" value="XM_041096730.1"/>
</dbReference>
<dbReference type="InterPro" id="IPR045358">
    <property type="entry name" value="Ty3_capsid"/>
</dbReference>
<evidence type="ECO:0000313" key="4">
    <source>
        <dbReference type="RefSeq" id="XP_040952664.1"/>
    </source>
</evidence>
<dbReference type="GeneID" id="121219094"/>
<dbReference type="Proteomes" id="UP000818029">
    <property type="component" value="Chromosome D07"/>
</dbReference>
<keyword evidence="2" id="KW-1185">Reference proteome</keyword>
<accession>A0ABM3AEK9</accession>
<feature type="domain" description="Ty3 transposon capsid-like protein" evidence="1">
    <location>
        <begin position="157"/>
        <end position="286"/>
    </location>
</feature>
<dbReference type="RefSeq" id="XP_040952663.1">
    <property type="nucleotide sequence ID" value="XM_041096729.1"/>
</dbReference>
<proteinExistence type="predicted"/>
<evidence type="ECO:0000313" key="2">
    <source>
        <dbReference type="Proteomes" id="UP000818029"/>
    </source>
</evidence>
<gene>
    <name evidence="3 4" type="primary">LOC121219094</name>
</gene>
<protein>
    <recommendedName>
        <fullName evidence="1">Ty3 transposon capsid-like protein domain-containing protein</fullName>
    </recommendedName>
</protein>
<evidence type="ECO:0000313" key="3">
    <source>
        <dbReference type="RefSeq" id="XP_040952663.1"/>
    </source>
</evidence>